<organism evidence="2 3">
    <name type="scientific">Agromyces badenianii</name>
    <dbReference type="NCBI Taxonomy" id="2080742"/>
    <lineage>
        <taxon>Bacteria</taxon>
        <taxon>Bacillati</taxon>
        <taxon>Actinomycetota</taxon>
        <taxon>Actinomycetes</taxon>
        <taxon>Micrococcales</taxon>
        <taxon>Microbacteriaceae</taxon>
        <taxon>Agromyces</taxon>
    </lineage>
</organism>
<dbReference type="KEGG" id="agm:DCE93_00495"/>
<reference evidence="2 3" key="1">
    <citation type="submission" date="2018-04" db="EMBL/GenBank/DDBJ databases">
        <authorList>
            <person name="Li J."/>
        </authorList>
    </citation>
    <scope>NUCLEOTIDE SEQUENCE [LARGE SCALE GENOMIC DNA]</scope>
    <source>
        <strain evidence="3">30A</strain>
    </source>
</reference>
<gene>
    <name evidence="2" type="ORF">DCE93_00495</name>
</gene>
<dbReference type="Proteomes" id="UP000244729">
    <property type="component" value="Chromosome"/>
</dbReference>
<dbReference type="OrthoDB" id="5008068at2"/>
<dbReference type="EMBL" id="CP028913">
    <property type="protein sequence ID" value="AWB94337.1"/>
    <property type="molecule type" value="Genomic_DNA"/>
</dbReference>
<proteinExistence type="predicted"/>
<evidence type="ECO:0000313" key="3">
    <source>
        <dbReference type="Proteomes" id="UP000244729"/>
    </source>
</evidence>
<dbReference type="AlphaFoldDB" id="A0A2S0WSN6"/>
<feature type="compositionally biased region" description="Basic and acidic residues" evidence="1">
    <location>
        <begin position="19"/>
        <end position="31"/>
    </location>
</feature>
<feature type="compositionally biased region" description="Basic residues" evidence="1">
    <location>
        <begin position="46"/>
        <end position="62"/>
    </location>
</feature>
<keyword evidence="3" id="KW-1185">Reference proteome</keyword>
<accession>A0A2S0WSN6</accession>
<name>A0A2S0WSN6_9MICO</name>
<protein>
    <submittedName>
        <fullName evidence="2">Uncharacterized protein</fullName>
    </submittedName>
</protein>
<evidence type="ECO:0000313" key="2">
    <source>
        <dbReference type="EMBL" id="AWB94337.1"/>
    </source>
</evidence>
<feature type="region of interest" description="Disordered" evidence="1">
    <location>
        <begin position="16"/>
        <end position="62"/>
    </location>
</feature>
<dbReference type="RefSeq" id="WP_108594164.1">
    <property type="nucleotide sequence ID" value="NZ_CP028913.1"/>
</dbReference>
<evidence type="ECO:0000256" key="1">
    <source>
        <dbReference type="SAM" id="MobiDB-lite"/>
    </source>
</evidence>
<sequence length="62" mass="7056">MQFSADFVALHSHQSDVQLAEREISRQRSADENGSGDAVASPEPVRRHRQHRAHRALRLALR</sequence>